<dbReference type="Proteomes" id="UP001195483">
    <property type="component" value="Unassembled WGS sequence"/>
</dbReference>
<evidence type="ECO:0000256" key="2">
    <source>
        <dbReference type="ARBA" id="ARBA00022723"/>
    </source>
</evidence>
<evidence type="ECO:0000313" key="11">
    <source>
        <dbReference type="Proteomes" id="UP001195483"/>
    </source>
</evidence>
<evidence type="ECO:0000256" key="6">
    <source>
        <dbReference type="ARBA" id="ARBA00023242"/>
    </source>
</evidence>
<keyword evidence="2" id="KW-0479">Metal-binding</keyword>
<evidence type="ECO:0000256" key="8">
    <source>
        <dbReference type="SAM" id="MobiDB-lite"/>
    </source>
</evidence>
<dbReference type="PROSITE" id="PS50157">
    <property type="entry name" value="ZINC_FINGER_C2H2_2"/>
    <property type="match status" value="3"/>
</dbReference>
<dbReference type="PANTHER" id="PTHR16515">
    <property type="entry name" value="PR DOMAIN ZINC FINGER PROTEIN"/>
    <property type="match status" value="1"/>
</dbReference>
<comment type="caution">
    <text evidence="10">The sequence shown here is derived from an EMBL/GenBank/DDBJ whole genome shotgun (WGS) entry which is preliminary data.</text>
</comment>
<evidence type="ECO:0000256" key="5">
    <source>
        <dbReference type="ARBA" id="ARBA00022833"/>
    </source>
</evidence>
<comment type="subcellular location">
    <subcellularLocation>
        <location evidence="1">Nucleus</location>
    </subcellularLocation>
</comment>
<protein>
    <recommendedName>
        <fullName evidence="9">C2H2-type domain-containing protein</fullName>
    </recommendedName>
</protein>
<dbReference type="EMBL" id="JAEAOA010000251">
    <property type="protein sequence ID" value="KAK3607420.1"/>
    <property type="molecule type" value="Genomic_DNA"/>
</dbReference>
<dbReference type="GO" id="GO:0005634">
    <property type="term" value="C:nucleus"/>
    <property type="evidence" value="ECO:0007669"/>
    <property type="project" value="UniProtKB-SubCell"/>
</dbReference>
<reference evidence="10" key="2">
    <citation type="journal article" date="2021" name="Genome Biol. Evol.">
        <title>Developing a high-quality reference genome for a parasitic bivalve with doubly uniparental inheritance (Bivalvia: Unionida).</title>
        <authorList>
            <person name="Smith C.H."/>
        </authorList>
    </citation>
    <scope>NUCLEOTIDE SEQUENCE</scope>
    <source>
        <strain evidence="10">CHS0354</strain>
        <tissue evidence="10">Mantle</tissue>
    </source>
</reference>
<dbReference type="SUPFAM" id="SSF57667">
    <property type="entry name" value="beta-beta-alpha zinc fingers"/>
    <property type="match status" value="3"/>
</dbReference>
<proteinExistence type="predicted"/>
<keyword evidence="11" id="KW-1185">Reference proteome</keyword>
<keyword evidence="3" id="KW-0677">Repeat</keyword>
<dbReference type="Pfam" id="PF00096">
    <property type="entry name" value="zf-C2H2"/>
    <property type="match status" value="1"/>
</dbReference>
<keyword evidence="4 7" id="KW-0863">Zinc-finger</keyword>
<reference evidence="10" key="3">
    <citation type="submission" date="2023-05" db="EMBL/GenBank/DDBJ databases">
        <authorList>
            <person name="Smith C.H."/>
        </authorList>
    </citation>
    <scope>NUCLEOTIDE SEQUENCE</scope>
    <source>
        <strain evidence="10">CHS0354</strain>
        <tissue evidence="10">Mantle</tissue>
    </source>
</reference>
<keyword evidence="6" id="KW-0539">Nucleus</keyword>
<evidence type="ECO:0000259" key="9">
    <source>
        <dbReference type="PROSITE" id="PS50157"/>
    </source>
</evidence>
<accession>A0AAE0TCL7</accession>
<dbReference type="InterPro" id="IPR013087">
    <property type="entry name" value="Znf_C2H2_type"/>
</dbReference>
<evidence type="ECO:0000256" key="4">
    <source>
        <dbReference type="ARBA" id="ARBA00022771"/>
    </source>
</evidence>
<evidence type="ECO:0000256" key="1">
    <source>
        <dbReference type="ARBA" id="ARBA00004123"/>
    </source>
</evidence>
<dbReference type="InterPro" id="IPR036236">
    <property type="entry name" value="Znf_C2H2_sf"/>
</dbReference>
<sequence length="428" mass="49267">MGSHISHVTCSCEVCTSKFYSNSDLKTHLYTREISEFHVCDVCKKKFSIACVFRQHKTRHTEKRPYKCVQCEKGYITSHDLKLHMRSHTKSKPFAGKTCRKEFSQTGHLSKHQRQHFHNSSVAKPVEFLNKMPVPVNGPYDFPLPTTQGRNKHGSIGENEVEDLSRTGNHGISFIYATSSVSSQPETLSHSRESSPIDRFKSVPNSSMKPPKEDQSHPDIFPLEPLEMVTSLSNGKHPPLHPLRSSLHSVHRIENNNSECNKPVGISSFPDDSLNQQQLRDKTRYNSNMVSEILKLINDLDLTRSTALEDNKLKNCRKMNVKDEKLDELKEEAYAEEENQIEDNTSQLEKRFWLMKHSVELMEMAQHEINKDSIDGMTNVEEEEGRQMIVKNIEMEKLIEDTEMQEQDINTFVTEDDEIDRIFSCLSD</sequence>
<feature type="compositionally biased region" description="Basic and acidic residues" evidence="8">
    <location>
        <begin position="189"/>
        <end position="201"/>
    </location>
</feature>
<feature type="domain" description="C2H2-type" evidence="9">
    <location>
        <begin position="66"/>
        <end position="93"/>
    </location>
</feature>
<dbReference type="AlphaFoldDB" id="A0AAE0TCL7"/>
<keyword evidence="5" id="KW-0862">Zinc</keyword>
<name>A0AAE0TCL7_9BIVA</name>
<dbReference type="PROSITE" id="PS00028">
    <property type="entry name" value="ZINC_FINGER_C2H2_1"/>
    <property type="match status" value="2"/>
</dbReference>
<dbReference type="PANTHER" id="PTHR16515:SF49">
    <property type="entry name" value="GASTRULA ZINC FINGER PROTEIN XLCGF49.1-LIKE-RELATED"/>
    <property type="match status" value="1"/>
</dbReference>
<reference evidence="10" key="1">
    <citation type="journal article" date="2021" name="Genome Biol. Evol.">
        <title>A High-Quality Reference Genome for a Parasitic Bivalve with Doubly Uniparental Inheritance (Bivalvia: Unionida).</title>
        <authorList>
            <person name="Smith C.H."/>
        </authorList>
    </citation>
    <scope>NUCLEOTIDE SEQUENCE</scope>
    <source>
        <strain evidence="10">CHS0354</strain>
    </source>
</reference>
<dbReference type="FunFam" id="3.30.160.60:FF:000624">
    <property type="entry name" value="zinc finger protein 697"/>
    <property type="match status" value="1"/>
</dbReference>
<dbReference type="Gene3D" id="3.30.160.60">
    <property type="entry name" value="Classic Zinc Finger"/>
    <property type="match status" value="3"/>
</dbReference>
<feature type="compositionally biased region" description="Polar residues" evidence="8">
    <location>
        <begin position="178"/>
        <end position="188"/>
    </location>
</feature>
<feature type="domain" description="C2H2-type" evidence="9">
    <location>
        <begin position="38"/>
        <end position="65"/>
    </location>
</feature>
<organism evidence="10 11">
    <name type="scientific">Potamilus streckersoni</name>
    <dbReference type="NCBI Taxonomy" id="2493646"/>
    <lineage>
        <taxon>Eukaryota</taxon>
        <taxon>Metazoa</taxon>
        <taxon>Spiralia</taxon>
        <taxon>Lophotrochozoa</taxon>
        <taxon>Mollusca</taxon>
        <taxon>Bivalvia</taxon>
        <taxon>Autobranchia</taxon>
        <taxon>Heteroconchia</taxon>
        <taxon>Palaeoheterodonta</taxon>
        <taxon>Unionida</taxon>
        <taxon>Unionoidea</taxon>
        <taxon>Unionidae</taxon>
        <taxon>Ambleminae</taxon>
        <taxon>Lampsilini</taxon>
        <taxon>Potamilus</taxon>
    </lineage>
</organism>
<feature type="region of interest" description="Disordered" evidence="8">
    <location>
        <begin position="178"/>
        <end position="220"/>
    </location>
</feature>
<gene>
    <name evidence="10" type="ORF">CHS0354_003056</name>
</gene>
<dbReference type="SMART" id="SM00355">
    <property type="entry name" value="ZnF_C2H2"/>
    <property type="match status" value="4"/>
</dbReference>
<evidence type="ECO:0000313" key="10">
    <source>
        <dbReference type="EMBL" id="KAK3607420.1"/>
    </source>
</evidence>
<evidence type="ECO:0000256" key="3">
    <source>
        <dbReference type="ARBA" id="ARBA00022737"/>
    </source>
</evidence>
<dbReference type="GO" id="GO:0008270">
    <property type="term" value="F:zinc ion binding"/>
    <property type="evidence" value="ECO:0007669"/>
    <property type="project" value="UniProtKB-KW"/>
</dbReference>
<feature type="domain" description="C2H2-type" evidence="9">
    <location>
        <begin position="94"/>
        <end position="121"/>
    </location>
</feature>
<evidence type="ECO:0000256" key="7">
    <source>
        <dbReference type="PROSITE-ProRule" id="PRU00042"/>
    </source>
</evidence>
<dbReference type="GO" id="GO:0010468">
    <property type="term" value="P:regulation of gene expression"/>
    <property type="evidence" value="ECO:0007669"/>
    <property type="project" value="TreeGrafter"/>
</dbReference>
<dbReference type="InterPro" id="IPR050331">
    <property type="entry name" value="Zinc_finger"/>
</dbReference>